<dbReference type="Proteomes" id="UP000275078">
    <property type="component" value="Unassembled WGS sequence"/>
</dbReference>
<feature type="domain" description="CAF17 C-terminal" evidence="6">
    <location>
        <begin position="240"/>
        <end position="339"/>
    </location>
</feature>
<keyword evidence="7" id="KW-0808">Transferase</keyword>
<comment type="subcellular location">
    <subcellularLocation>
        <location evidence="1">Mitochondrion matrix</location>
    </subcellularLocation>
</comment>
<reference evidence="7 8" key="1">
    <citation type="journal article" date="2018" name="Nat. Ecol. Evol.">
        <title>Pezizomycetes genomes reveal the molecular basis of ectomycorrhizal truffle lifestyle.</title>
        <authorList>
            <person name="Murat C."/>
            <person name="Payen T."/>
            <person name="Noel B."/>
            <person name="Kuo A."/>
            <person name="Morin E."/>
            <person name="Chen J."/>
            <person name="Kohler A."/>
            <person name="Krizsan K."/>
            <person name="Balestrini R."/>
            <person name="Da Silva C."/>
            <person name="Montanini B."/>
            <person name="Hainaut M."/>
            <person name="Levati E."/>
            <person name="Barry K.W."/>
            <person name="Belfiori B."/>
            <person name="Cichocki N."/>
            <person name="Clum A."/>
            <person name="Dockter R.B."/>
            <person name="Fauchery L."/>
            <person name="Guy J."/>
            <person name="Iotti M."/>
            <person name="Le Tacon F."/>
            <person name="Lindquist E.A."/>
            <person name="Lipzen A."/>
            <person name="Malagnac F."/>
            <person name="Mello A."/>
            <person name="Molinier V."/>
            <person name="Miyauchi S."/>
            <person name="Poulain J."/>
            <person name="Riccioni C."/>
            <person name="Rubini A."/>
            <person name="Sitrit Y."/>
            <person name="Splivallo R."/>
            <person name="Traeger S."/>
            <person name="Wang M."/>
            <person name="Zifcakova L."/>
            <person name="Wipf D."/>
            <person name="Zambonelli A."/>
            <person name="Paolocci F."/>
            <person name="Nowrousian M."/>
            <person name="Ottonello S."/>
            <person name="Baldrian P."/>
            <person name="Spatafora J.W."/>
            <person name="Henrissat B."/>
            <person name="Nagy L.G."/>
            <person name="Aury J.M."/>
            <person name="Wincker P."/>
            <person name="Grigoriev I.V."/>
            <person name="Bonfante P."/>
            <person name="Martin F.M."/>
        </authorList>
    </citation>
    <scope>NUCLEOTIDE SEQUENCE [LARGE SCALE GENOMIC DNA]</scope>
    <source>
        <strain evidence="7 8">RN42</strain>
    </source>
</reference>
<protein>
    <recommendedName>
        <fullName evidence="5">Iron-sulfur cluster assembly factor IBA57 homolog, mitochondrial</fullName>
    </recommendedName>
</protein>
<dbReference type="AlphaFoldDB" id="A0A3N4HZ73"/>
<dbReference type="Gene3D" id="3.30.1360.120">
    <property type="entry name" value="Probable tRNA modification gtpase trme, domain 1"/>
    <property type="match status" value="2"/>
</dbReference>
<sequence>MPPPAPPPLRALHALTTRRLLYLHGPDSAKFLQGTTTNLIPQSPPYLQHGQLSLFLTGQGRVLYDAFIYPIVPNSALFKSGALGSKVKPDDPGFVLEVDSEFASDVLRHVKRYKLRAKFEMGILEESQWGAYSYWGTDKGAPESWIGMEDNRAPGFGWRAVAPAGEDVKGVLEVDETVGTEEYKLRRYLNGIPEGKGEIISGTALPLESNFDIMGGVHFKKGCYVGQELTVRTKHTGVVRKRILPVRFYPESEQPQETDTLEYKPEINPDITSEVAISRLGKKTRDPGRVFGSVGNVGLGLCRLEALTGEGIEQDFKVEWETDGQNKTYRIKAFTPSWHKERLES</sequence>
<dbReference type="OrthoDB" id="191995at2759"/>
<dbReference type="STRING" id="1160509.A0A3N4HZ73"/>
<keyword evidence="8" id="KW-1185">Reference proteome</keyword>
<keyword evidence="3" id="KW-0496">Mitochondrion</keyword>
<gene>
    <name evidence="7" type="ORF">BJ508DRAFT_328576</name>
</gene>
<dbReference type="InterPro" id="IPR045179">
    <property type="entry name" value="YgfZ/GcvT"/>
</dbReference>
<keyword evidence="7" id="KW-0489">Methyltransferase</keyword>
<dbReference type="GO" id="GO:0005759">
    <property type="term" value="C:mitochondrial matrix"/>
    <property type="evidence" value="ECO:0007669"/>
    <property type="project" value="UniProtKB-SubCell"/>
</dbReference>
<accession>A0A3N4HZ73</accession>
<name>A0A3N4HZ73_ASCIM</name>
<dbReference type="InterPro" id="IPR017703">
    <property type="entry name" value="YgfZ/GCV_T_CS"/>
</dbReference>
<evidence type="ECO:0000313" key="7">
    <source>
        <dbReference type="EMBL" id="RPA79165.1"/>
    </source>
</evidence>
<dbReference type="InterPro" id="IPR057460">
    <property type="entry name" value="CAF17_C"/>
</dbReference>
<keyword evidence="2" id="KW-0809">Transit peptide</keyword>
<organism evidence="7 8">
    <name type="scientific">Ascobolus immersus RN42</name>
    <dbReference type="NCBI Taxonomy" id="1160509"/>
    <lineage>
        <taxon>Eukaryota</taxon>
        <taxon>Fungi</taxon>
        <taxon>Dikarya</taxon>
        <taxon>Ascomycota</taxon>
        <taxon>Pezizomycotina</taxon>
        <taxon>Pezizomycetes</taxon>
        <taxon>Pezizales</taxon>
        <taxon>Ascobolaceae</taxon>
        <taxon>Ascobolus</taxon>
    </lineage>
</organism>
<dbReference type="PANTHER" id="PTHR22602:SF0">
    <property type="entry name" value="TRANSFERASE CAF17, MITOCHONDRIAL-RELATED"/>
    <property type="match status" value="1"/>
</dbReference>
<comment type="similarity">
    <text evidence="4">Belongs to the GcvT family. CAF17/IBA57 subfamily.</text>
</comment>
<dbReference type="EMBL" id="ML119702">
    <property type="protein sequence ID" value="RPA79165.1"/>
    <property type="molecule type" value="Genomic_DNA"/>
</dbReference>
<dbReference type="GO" id="GO:0008168">
    <property type="term" value="F:methyltransferase activity"/>
    <property type="evidence" value="ECO:0007669"/>
    <property type="project" value="UniProtKB-KW"/>
</dbReference>
<dbReference type="InterPro" id="IPR027266">
    <property type="entry name" value="TrmE/GcvT-like"/>
</dbReference>
<evidence type="ECO:0000256" key="5">
    <source>
        <dbReference type="ARBA" id="ARBA00093637"/>
    </source>
</evidence>
<dbReference type="SUPFAM" id="SSF103025">
    <property type="entry name" value="Folate-binding domain"/>
    <property type="match status" value="1"/>
</dbReference>
<proteinExistence type="inferred from homology"/>
<evidence type="ECO:0000256" key="4">
    <source>
        <dbReference type="ARBA" id="ARBA00093447"/>
    </source>
</evidence>
<evidence type="ECO:0000256" key="2">
    <source>
        <dbReference type="ARBA" id="ARBA00022946"/>
    </source>
</evidence>
<dbReference type="PANTHER" id="PTHR22602">
    <property type="entry name" value="TRANSFERASE CAF17, MITOCHONDRIAL-RELATED"/>
    <property type="match status" value="1"/>
</dbReference>
<evidence type="ECO:0000259" key="6">
    <source>
        <dbReference type="Pfam" id="PF25455"/>
    </source>
</evidence>
<evidence type="ECO:0000313" key="8">
    <source>
        <dbReference type="Proteomes" id="UP000275078"/>
    </source>
</evidence>
<dbReference type="GO" id="GO:0016226">
    <property type="term" value="P:iron-sulfur cluster assembly"/>
    <property type="evidence" value="ECO:0007669"/>
    <property type="project" value="TreeGrafter"/>
</dbReference>
<dbReference type="Pfam" id="PF25455">
    <property type="entry name" value="Beta-barrel_CAF17_C"/>
    <property type="match status" value="1"/>
</dbReference>
<dbReference type="NCBIfam" id="TIGR03317">
    <property type="entry name" value="ygfZ_signature"/>
    <property type="match status" value="1"/>
</dbReference>
<evidence type="ECO:0000256" key="1">
    <source>
        <dbReference type="ARBA" id="ARBA00004305"/>
    </source>
</evidence>
<evidence type="ECO:0000256" key="3">
    <source>
        <dbReference type="ARBA" id="ARBA00023128"/>
    </source>
</evidence>
<dbReference type="GO" id="GO:0032259">
    <property type="term" value="P:methylation"/>
    <property type="evidence" value="ECO:0007669"/>
    <property type="project" value="UniProtKB-KW"/>
</dbReference>